<reference evidence="2" key="1">
    <citation type="submission" date="2014-11" db="EMBL/GenBank/DDBJ databases">
        <authorList>
            <person name="Amaro Gonzalez C."/>
        </authorList>
    </citation>
    <scope>NUCLEOTIDE SEQUENCE</scope>
</reference>
<organism evidence="2">
    <name type="scientific">Anguilla anguilla</name>
    <name type="common">European freshwater eel</name>
    <name type="synonym">Muraena anguilla</name>
    <dbReference type="NCBI Taxonomy" id="7936"/>
    <lineage>
        <taxon>Eukaryota</taxon>
        <taxon>Metazoa</taxon>
        <taxon>Chordata</taxon>
        <taxon>Craniata</taxon>
        <taxon>Vertebrata</taxon>
        <taxon>Euteleostomi</taxon>
        <taxon>Actinopterygii</taxon>
        <taxon>Neopterygii</taxon>
        <taxon>Teleostei</taxon>
        <taxon>Anguilliformes</taxon>
        <taxon>Anguillidae</taxon>
        <taxon>Anguilla</taxon>
    </lineage>
</organism>
<evidence type="ECO:0000256" key="1">
    <source>
        <dbReference type="SAM" id="Phobius"/>
    </source>
</evidence>
<dbReference type="AlphaFoldDB" id="A0A0E9WXV1"/>
<keyword evidence="1" id="KW-1133">Transmembrane helix</keyword>
<feature type="transmembrane region" description="Helical" evidence="1">
    <location>
        <begin position="64"/>
        <end position="83"/>
    </location>
</feature>
<keyword evidence="1" id="KW-0812">Transmembrane</keyword>
<name>A0A0E9WXV1_ANGAN</name>
<proteinExistence type="predicted"/>
<reference evidence="2" key="2">
    <citation type="journal article" date="2015" name="Fish Shellfish Immunol.">
        <title>Early steps in the European eel (Anguilla anguilla)-Vibrio vulnificus interaction in the gills: Role of the RtxA13 toxin.</title>
        <authorList>
            <person name="Callol A."/>
            <person name="Pajuelo D."/>
            <person name="Ebbesson L."/>
            <person name="Teles M."/>
            <person name="MacKenzie S."/>
            <person name="Amaro C."/>
        </authorList>
    </citation>
    <scope>NUCLEOTIDE SEQUENCE</scope>
</reference>
<accession>A0A0E9WXV1</accession>
<sequence length="127" mass="14355">MKVMPLLVMATATSLSPSGISVVILQVSPQALQWHRQATNCTVKFVIEKVNMEGSFNAMKSMSLSQWSLLLVCWLLLLFSIAIDKLKHLTTLITQVTWFLGSEFVADLKKKKNQQTLWDLQAYPKNT</sequence>
<dbReference type="EMBL" id="GBXM01014334">
    <property type="protein sequence ID" value="JAH94243.1"/>
    <property type="molecule type" value="Transcribed_RNA"/>
</dbReference>
<protein>
    <submittedName>
        <fullName evidence="2">Uncharacterized protein</fullName>
    </submittedName>
</protein>
<keyword evidence="1" id="KW-0472">Membrane</keyword>
<evidence type="ECO:0000313" key="2">
    <source>
        <dbReference type="EMBL" id="JAH94243.1"/>
    </source>
</evidence>